<reference evidence="2 3" key="1">
    <citation type="submission" date="2017-03" db="EMBL/GenBank/DDBJ databases">
        <title>Genome sequence of Sphingomonas mucosissima DSM 17494.</title>
        <authorList>
            <person name="Poehlein A."/>
            <person name="Wuebbeler J.H."/>
            <person name="Steinbuechel A."/>
            <person name="Daniel R."/>
        </authorList>
    </citation>
    <scope>NUCLEOTIDE SEQUENCE [LARGE SCALE GENOMIC DNA]</scope>
    <source>
        <strain evidence="2 3">DSM 17494</strain>
    </source>
</reference>
<evidence type="ECO:0000313" key="2">
    <source>
        <dbReference type="EMBL" id="OWK30748.1"/>
    </source>
</evidence>
<dbReference type="Proteomes" id="UP000197783">
    <property type="component" value="Unassembled WGS sequence"/>
</dbReference>
<comment type="caution">
    <text evidence="2">The sequence shown here is derived from an EMBL/GenBank/DDBJ whole genome shotgun (WGS) entry which is preliminary data.</text>
</comment>
<feature type="compositionally biased region" description="Low complexity" evidence="1">
    <location>
        <begin position="32"/>
        <end position="43"/>
    </location>
</feature>
<gene>
    <name evidence="2" type="ORF">SPMU_17370</name>
</gene>
<proteinExistence type="predicted"/>
<dbReference type="PROSITE" id="PS51257">
    <property type="entry name" value="PROKAR_LIPOPROTEIN"/>
    <property type="match status" value="1"/>
</dbReference>
<feature type="compositionally biased region" description="Basic and acidic residues" evidence="1">
    <location>
        <begin position="55"/>
        <end position="77"/>
    </location>
</feature>
<evidence type="ECO:0000313" key="3">
    <source>
        <dbReference type="Proteomes" id="UP000197783"/>
    </source>
</evidence>
<feature type="region of interest" description="Disordered" evidence="1">
    <location>
        <begin position="19"/>
        <end position="77"/>
    </location>
</feature>
<dbReference type="OrthoDB" id="7596860at2"/>
<name>A0A245ZLX4_9SPHN</name>
<sequence length="77" mass="8193">MKAGVLFLAVLLAGCGASRGLQPAEGEPLPVAPYGATATPTPADLLRPQPQARPGRSDELLRNSEERRSDEFDLPPR</sequence>
<dbReference type="EMBL" id="NBBJ01000002">
    <property type="protein sequence ID" value="OWK30748.1"/>
    <property type="molecule type" value="Genomic_DNA"/>
</dbReference>
<organism evidence="2 3">
    <name type="scientific">Sphingomonas mucosissima</name>
    <dbReference type="NCBI Taxonomy" id="370959"/>
    <lineage>
        <taxon>Bacteria</taxon>
        <taxon>Pseudomonadati</taxon>
        <taxon>Pseudomonadota</taxon>
        <taxon>Alphaproteobacteria</taxon>
        <taxon>Sphingomonadales</taxon>
        <taxon>Sphingomonadaceae</taxon>
        <taxon>Sphingomonas</taxon>
    </lineage>
</organism>
<accession>A0A245ZLX4</accession>
<dbReference type="RefSeq" id="WP_088333454.1">
    <property type="nucleotide sequence ID" value="NZ_NBBJ01000002.1"/>
</dbReference>
<evidence type="ECO:0000256" key="1">
    <source>
        <dbReference type="SAM" id="MobiDB-lite"/>
    </source>
</evidence>
<protein>
    <submittedName>
        <fullName evidence="2">Uncharacterized protein</fullName>
    </submittedName>
</protein>
<dbReference type="AlphaFoldDB" id="A0A245ZLX4"/>
<keyword evidence="3" id="KW-1185">Reference proteome</keyword>